<dbReference type="Gene3D" id="2.60.120.10">
    <property type="entry name" value="Jelly Rolls"/>
    <property type="match status" value="1"/>
</dbReference>
<evidence type="ECO:0000313" key="2">
    <source>
        <dbReference type="EMBL" id="RHY07343.1"/>
    </source>
</evidence>
<dbReference type="Proteomes" id="UP000275652">
    <property type="component" value="Unassembled WGS sequence"/>
</dbReference>
<sequence length="215" mass="24237">MTTILFRNQLIAIHAWKLQKDPPSGGLLDVTPSTTLDGTTTSALLSFWLRDNPPSSGQFLRRSLSADHQSIDHLATWPRALYCEVFGSPPIRHHKPDDEGALQWSSNVGTTLLYEDDLVKVWNFHVAPQARCHYHVHRHAYMFINLMAGITQPVDEHGHILVDEPVREHAQGEITFVDVPSLPTLPHHAFQNVSTTTPFCQYIIEFKESNGINST</sequence>
<evidence type="ECO:0000313" key="4">
    <source>
        <dbReference type="EMBL" id="RHY78349.1"/>
    </source>
</evidence>
<dbReference type="Proteomes" id="UP000283543">
    <property type="component" value="Unassembled WGS sequence"/>
</dbReference>
<evidence type="ECO:0000313" key="1">
    <source>
        <dbReference type="EMBL" id="KAF0753850.1"/>
    </source>
</evidence>
<name>A0A397AHJ8_APHAT</name>
<dbReference type="Proteomes" id="UP000265427">
    <property type="component" value="Unassembled WGS sequence"/>
</dbReference>
<comment type="caution">
    <text evidence="2">The sequence shown here is derived from an EMBL/GenBank/DDBJ whole genome shotgun (WGS) entry which is preliminary data.</text>
</comment>
<gene>
    <name evidence="1" type="ORF">AaE_005555</name>
    <name evidence="5" type="ORF">DYB28_006427</name>
    <name evidence="4" type="ORF">DYB30_008769</name>
    <name evidence="3" type="ORF">DYB34_001262</name>
    <name evidence="2" type="ORF">DYB36_002871</name>
</gene>
<evidence type="ECO:0000313" key="8">
    <source>
        <dbReference type="Proteomes" id="UP000275652"/>
    </source>
</evidence>
<evidence type="ECO:0000313" key="5">
    <source>
        <dbReference type="EMBL" id="RLO04549.1"/>
    </source>
</evidence>
<dbReference type="EMBL" id="QUSZ01005993">
    <property type="protein sequence ID" value="RHY07343.1"/>
    <property type="molecule type" value="Genomic_DNA"/>
</dbReference>
<evidence type="ECO:0000313" key="6">
    <source>
        <dbReference type="Proteomes" id="UP000265427"/>
    </source>
</evidence>
<organism evidence="2 6">
    <name type="scientific">Aphanomyces astaci</name>
    <name type="common">Crayfish plague agent</name>
    <dbReference type="NCBI Taxonomy" id="112090"/>
    <lineage>
        <taxon>Eukaryota</taxon>
        <taxon>Sar</taxon>
        <taxon>Stramenopiles</taxon>
        <taxon>Oomycota</taxon>
        <taxon>Saprolegniomycetes</taxon>
        <taxon>Saprolegniales</taxon>
        <taxon>Verrucalvaceae</taxon>
        <taxon>Aphanomyces</taxon>
    </lineage>
</organism>
<evidence type="ECO:0000313" key="10">
    <source>
        <dbReference type="Proteomes" id="UP000469452"/>
    </source>
</evidence>
<proteinExistence type="predicted"/>
<evidence type="ECO:0000313" key="9">
    <source>
        <dbReference type="Proteomes" id="UP000283543"/>
    </source>
</evidence>
<dbReference type="Proteomes" id="UP000266643">
    <property type="component" value="Unassembled WGS sequence"/>
</dbReference>
<protein>
    <submittedName>
        <fullName evidence="2">Uncharacterized protein</fullName>
    </submittedName>
</protein>
<dbReference type="EMBL" id="VJMI01011060">
    <property type="protein sequence ID" value="KAF0753850.1"/>
    <property type="molecule type" value="Genomic_DNA"/>
</dbReference>
<dbReference type="EMBL" id="QUTB01005006">
    <property type="protein sequence ID" value="RHY58275.1"/>
    <property type="molecule type" value="Genomic_DNA"/>
</dbReference>
<reference evidence="6 7" key="2">
    <citation type="submission" date="2018-08" db="EMBL/GenBank/DDBJ databases">
        <title>Aphanomyces genome sequencing and annotation.</title>
        <authorList>
            <person name="Minardi D."/>
            <person name="Oidtmann B."/>
            <person name="Van Der Giezen M."/>
            <person name="Studholme D.J."/>
        </authorList>
    </citation>
    <scope>NUCLEOTIDE SEQUENCE [LARGE SCALE GENOMIC DNA]</scope>
    <source>
        <strain evidence="4 7">D2</strain>
        <strain evidence="2 6">Kv</strain>
        <strain evidence="3 9">Si</strain>
    </source>
</reference>
<accession>A0A397AHJ8</accession>
<dbReference type="EMBL" id="QUTI01028657">
    <property type="protein sequence ID" value="RLO04549.1"/>
    <property type="molecule type" value="Genomic_DNA"/>
</dbReference>
<dbReference type="InterPro" id="IPR014710">
    <property type="entry name" value="RmlC-like_jellyroll"/>
</dbReference>
<reference evidence="1 10" key="3">
    <citation type="submission" date="2019-06" db="EMBL/GenBank/DDBJ databases">
        <title>Genomics analysis of Aphanomyces spp. identifies a new class of oomycete effector associated with host adaptation.</title>
        <authorList>
            <person name="Gaulin E."/>
        </authorList>
    </citation>
    <scope>NUCLEOTIDE SEQUENCE [LARGE SCALE GENOMIC DNA]</scope>
    <source>
        <strain evidence="1 10">E</strain>
    </source>
</reference>
<dbReference type="VEuPathDB" id="FungiDB:H257_10251"/>
<evidence type="ECO:0000313" key="3">
    <source>
        <dbReference type="EMBL" id="RHY58275.1"/>
    </source>
</evidence>
<dbReference type="Proteomes" id="UP000469452">
    <property type="component" value="Unassembled WGS sequence"/>
</dbReference>
<dbReference type="AlphaFoldDB" id="A0A397AHJ8"/>
<reference evidence="5 8" key="1">
    <citation type="journal article" date="2018" name="J. Invertebr. Pathol.">
        <title>New genotyping method for the causative agent of crayfish plague (Aphanomyces astaci) based on whole genome data.</title>
        <authorList>
            <person name="Minardi D."/>
            <person name="Studholme D.J."/>
            <person name="van der Giezen M."/>
            <person name="Pretto T."/>
            <person name="Oidtmann B."/>
        </authorList>
    </citation>
    <scope>NUCLEOTIDE SEQUENCE [LARGE SCALE GENOMIC DNA]</scope>
    <source>
        <strain evidence="5 8">KB13</strain>
    </source>
</reference>
<evidence type="ECO:0000313" key="7">
    <source>
        <dbReference type="Proteomes" id="UP000266643"/>
    </source>
</evidence>
<dbReference type="EMBL" id="QUTD01001172">
    <property type="protein sequence ID" value="RHY78349.1"/>
    <property type="molecule type" value="Genomic_DNA"/>
</dbReference>